<dbReference type="Gene3D" id="3.10.20.90">
    <property type="entry name" value="Phosphatidylinositol 3-kinase Catalytic Subunit, Chain A, domain 1"/>
    <property type="match status" value="2"/>
</dbReference>
<feature type="domain" description="Ubiquitin-like" evidence="2">
    <location>
        <begin position="1013"/>
        <end position="1089"/>
    </location>
</feature>
<dbReference type="Gene3D" id="2.60.40.1930">
    <property type="match status" value="1"/>
</dbReference>
<dbReference type="SMART" id="SM00213">
    <property type="entry name" value="UBQ"/>
    <property type="match status" value="2"/>
</dbReference>
<proteinExistence type="predicted"/>
<feature type="compositionally biased region" description="Acidic residues" evidence="1">
    <location>
        <begin position="2034"/>
        <end position="2084"/>
    </location>
</feature>
<gene>
    <name evidence="3" type="ORF">M0813_26098</name>
</gene>
<dbReference type="InterPro" id="IPR008930">
    <property type="entry name" value="Terpenoid_cyclase/PrenylTrfase"/>
</dbReference>
<dbReference type="Proteomes" id="UP001150062">
    <property type="component" value="Unassembled WGS sequence"/>
</dbReference>
<dbReference type="PROSITE" id="PS00299">
    <property type="entry name" value="UBIQUITIN_1"/>
    <property type="match status" value="1"/>
</dbReference>
<protein>
    <recommendedName>
        <fullName evidence="2">Ubiquitin-like domain-containing protein</fullName>
    </recommendedName>
</protein>
<comment type="caution">
    <text evidence="3">The sequence shown here is derived from an EMBL/GenBank/DDBJ whole genome shotgun (WGS) entry which is preliminary data.</text>
</comment>
<dbReference type="Pfam" id="PF00207">
    <property type="entry name" value="A2M"/>
    <property type="match status" value="1"/>
</dbReference>
<dbReference type="InterPro" id="IPR019954">
    <property type="entry name" value="Ubiquitin_CS"/>
</dbReference>
<dbReference type="InterPro" id="IPR050158">
    <property type="entry name" value="Ubiquitin_ubiquitin-like"/>
</dbReference>
<feature type="region of interest" description="Disordered" evidence="1">
    <location>
        <begin position="496"/>
        <end position="549"/>
    </location>
</feature>
<feature type="compositionally biased region" description="Basic and acidic residues" evidence="1">
    <location>
        <begin position="536"/>
        <end position="549"/>
    </location>
</feature>
<evidence type="ECO:0000313" key="3">
    <source>
        <dbReference type="EMBL" id="KAJ6238868.1"/>
    </source>
</evidence>
<dbReference type="InterPro" id="IPR019956">
    <property type="entry name" value="Ubiquitin_dom"/>
</dbReference>
<evidence type="ECO:0000259" key="2">
    <source>
        <dbReference type="PROSITE" id="PS50053"/>
    </source>
</evidence>
<dbReference type="EMBL" id="JAOAOG010000232">
    <property type="protein sequence ID" value="KAJ6238868.1"/>
    <property type="molecule type" value="Genomic_DNA"/>
</dbReference>
<dbReference type="Pfam" id="PF00240">
    <property type="entry name" value="ubiquitin"/>
    <property type="match status" value="2"/>
</dbReference>
<name>A0ABQ8Y1Z3_9EUKA</name>
<feature type="compositionally biased region" description="Acidic residues" evidence="1">
    <location>
        <begin position="525"/>
        <end position="535"/>
    </location>
</feature>
<dbReference type="PANTHER" id="PTHR10666">
    <property type="entry name" value="UBIQUITIN"/>
    <property type="match status" value="1"/>
</dbReference>
<keyword evidence="4" id="KW-1185">Reference proteome</keyword>
<feature type="compositionally biased region" description="Basic and acidic residues" evidence="1">
    <location>
        <begin position="505"/>
        <end position="524"/>
    </location>
</feature>
<dbReference type="SUPFAM" id="SSF48239">
    <property type="entry name" value="Terpenoid cyclases/Protein prenyltransferases"/>
    <property type="match status" value="1"/>
</dbReference>
<evidence type="ECO:0000313" key="4">
    <source>
        <dbReference type="Proteomes" id="UP001150062"/>
    </source>
</evidence>
<dbReference type="InterPro" id="IPR029071">
    <property type="entry name" value="Ubiquitin-like_domsf"/>
</dbReference>
<dbReference type="PROSITE" id="PS50053">
    <property type="entry name" value="UBIQUITIN_2"/>
    <property type="match status" value="2"/>
</dbReference>
<dbReference type="SMART" id="SM01360">
    <property type="entry name" value="A2M"/>
    <property type="match status" value="1"/>
</dbReference>
<feature type="region of interest" description="Disordered" evidence="1">
    <location>
        <begin position="2034"/>
        <end position="2105"/>
    </location>
</feature>
<dbReference type="SUPFAM" id="SSF54236">
    <property type="entry name" value="Ubiquitin-like"/>
    <property type="match status" value="2"/>
</dbReference>
<dbReference type="Gene3D" id="1.50.10.20">
    <property type="match status" value="1"/>
</dbReference>
<dbReference type="PRINTS" id="PR00348">
    <property type="entry name" value="UBIQUITIN"/>
</dbReference>
<reference evidence="3" key="1">
    <citation type="submission" date="2022-08" db="EMBL/GenBank/DDBJ databases">
        <title>Novel sulfate-reducing endosymbionts in the free-living metamonad Anaeramoeba.</title>
        <authorList>
            <person name="Jerlstrom-Hultqvist J."/>
            <person name="Cepicka I."/>
            <person name="Gallot-Lavallee L."/>
            <person name="Salas-Leiva D."/>
            <person name="Curtis B.A."/>
            <person name="Zahonova K."/>
            <person name="Pipaliya S."/>
            <person name="Dacks J."/>
            <person name="Roger A.J."/>
        </authorList>
    </citation>
    <scope>NUCLEOTIDE SEQUENCE</scope>
    <source>
        <strain evidence="3">Schooner1</strain>
    </source>
</reference>
<dbReference type="Pfam" id="PF07678">
    <property type="entry name" value="TED_complement"/>
    <property type="match status" value="1"/>
</dbReference>
<feature type="domain" description="Ubiquitin-like" evidence="2">
    <location>
        <begin position="1090"/>
        <end position="1165"/>
    </location>
</feature>
<dbReference type="InterPro" id="IPR001599">
    <property type="entry name" value="Macroglobln_a2"/>
</dbReference>
<sequence length="2105" mass="244888">MSKVIDKHMKMLPIFFDLKRYSLHIMTDKQLYKPGENMYVRSILIESHKQKPLIFDKITDELRKQLAKPTFRVFKQNGSVVVDKVIPFKKRDSCCNQESFLFFKWKIPDITAGGEYYLEISYKDCYQIVKGRKDFIIKKFQVPLFKKTLTFLKNGYSIGDHVEAILQVEKKTGGYFEKGKVQVKAKVWVDEELSKKMSLKLDKKGSCLIEFGLVQSSQKNKIDKAIIVCRIEVDQTIEMYTRAIPIIDNSITANFYPEGGNLIENCNCTMYFETLNKNGDPVQMEGEIRYSKREKTDQKNKKMELNSLKTPIYVSTNKQGRGMFRLSNSIMNKTLFLVPREPKNLRNKEFKLPQPRQLKNEAIESKDENRKRTNPVCSTDNKADIDGFVLSCKKKVFQYGETICCQLQGCYLNKYRISLYKRELLIDEEIISFNDTKNEKREKKEFLMPCSMSVDLDPGKYSGVLRITAYQIIDKKGTGIGKTKKLKQQILKRQRLNQVQNSNENETRNGKGKEINMNLEIDKEGEFEEEQEQEQEQEKEQEQEQEKEVEIPVSEILTFVYPQDQIYMDIKSLKQKYQPAETVDMVISTKNSEGNPVEGNIFLTVTDDSVYKMTEEDKRHPHLIEMVYLENEVSKLNSPHIYFLQNQGKKESNKQIELLLGTQGWRRFIYSKTTMLGEFKRPKERNLMVVGIKTIKTLKFFVRGIDVNSAERIITIHTHDHEKMSNLKKLLAKKIKLPIENILKINLNRSHAYNYQYDNIRDDNEEDEEVKIKLERGYDDDDDDDDDDEINTKYQNDFEDKTVKEFNNSYYNPTVLALIKKTNYNDNSYCSIRVNFKELLKKFHLKNRIFIKEFWVLPKDTLEEIKKKIKLENDIPPNFNLSFYDLNFTDDKETWGSIQSKINKASNQNHNKEQSQNKNQNQNTNYKLVVKYPNYKFKFESKWFNSFEISCSCFLTMKKLIQKIENTINIKYSDFLFVDKKKDQIQNFTNDNQLIINSRLENNSTLLIIKKKNHIIIQTLDNGELILPARPSSTIQNIKYQIKDREGIPFYKQILMFAGKQLRSDNCTLADYNIQGGSTLLLFSKVAGGMVLFVKTLTGKTIELRVLHEYTIEEVKYKIQDKEGIPPDQQRLIFAGMQLEDGRTLSDYNIQKESTLHLVLRLRGGGGWVMPQPIDHSVIELSDEQQLLDKDQNFQQSKYPKRKFLDSHENIINSMKKQKPLYFRQYAHKRSQDHKTGERKDFTQTVYFSSAIKTQLDRKSGKYTARVKFDLSDSITQFRILGDCFTNNGHFGFTDCQLITSQKPFYLESQMPLELGHLDILQMNLIAFNNTDLNSKLILNYNVKIREKGKAKILKKMNFKWGVEPQSNSQRNLQLKVESTRVMEGILEIEQTAQDESNPLINDHTKTEIKIKKSSLFTHQMYLASIFTPTQPNFFGAIQLPQRSLIFKNNYSFDFNLYPSICASLLQAFKALIKKPYGCFEQASRVIYPLIMIKSFLQRAGHTQRGNESLNKQGGNEIKIENEDKNEIKKKINLDASTMMTVSQYLRDGYKRLVGFECPKGGFSWFGSEPGHITLTAMGLSEFSDLSEIMPSMVNQDVITRTIEWLLSKRNSQKTGFEQDRFILEFYGGCLDYISNAYIVWSLSKIQNLKKINIKKKISNIVLTLYNSILIEKGFNFDPYFIALVSLTLFNFEEKAKSLKLAKRLKKFLNHEMGYIEGAITSITNSKNVNLLVETTALVTLAWFNFKDQFSNIINKPIKWIFTKCQNGSFGSTQSTILALKVILKVFDMQDSSLDSDSVDKSLIDIKINRKSVSVFTFENKSNEIIKYSVSNKHVVKKKNLLKFNTNNYINLQMNSKHFLPFSIQFSYDSLNPVPIIDGDLKNKNENTNENKILQELLDLTVSFKNESSNSDELTFIKNQVTFLNIKLVNNNSYKLGMVVAIVGITSGMQFELEQLISLRKEKIIDYYELLGTREIAFYWYQMKKAQKIEFVINLVPLFAGVFYAPISRAYEYYDDEIISYSKPIRVIIRNDDEDDINYDDDSDSDSDSGYDDDDDDDDDDYDSDSDYVDNSDDDDDDDYSEGSDFDRDVANNNDDNYGGGYIYN</sequence>
<dbReference type="CDD" id="cd02891">
    <property type="entry name" value="A2M_like"/>
    <property type="match status" value="1"/>
</dbReference>
<dbReference type="InterPro" id="IPR000626">
    <property type="entry name" value="Ubiquitin-like_dom"/>
</dbReference>
<accession>A0ABQ8Y1Z3</accession>
<organism evidence="3 4">
    <name type="scientific">Anaeramoeba flamelloides</name>
    <dbReference type="NCBI Taxonomy" id="1746091"/>
    <lineage>
        <taxon>Eukaryota</taxon>
        <taxon>Metamonada</taxon>
        <taxon>Anaeramoebidae</taxon>
        <taxon>Anaeramoeba</taxon>
    </lineage>
</organism>
<evidence type="ECO:0000256" key="1">
    <source>
        <dbReference type="SAM" id="MobiDB-lite"/>
    </source>
</evidence>
<dbReference type="InterPro" id="IPR011626">
    <property type="entry name" value="Alpha-macroglobulin_TED"/>
</dbReference>